<evidence type="ECO:0000313" key="3">
    <source>
        <dbReference type="Proteomes" id="UP000547973"/>
    </source>
</evidence>
<accession>A0A7Y9ZAC5</accession>
<keyword evidence="3" id="KW-1185">Reference proteome</keyword>
<sequence>MTDHEDWAQGDPLKEIPASVFADDDGSADAHLAQSLIRFSRGKAPLAEVVDSLAYARVLVPVVAEGEERVVGKHGVEQDHVASTGVVALQAPDGRMALPIFTDVDAMRAWNADARPIPAEGPRAALAAVAEGWSVLILNPGMETVLIPRPAVWALGKGEPWRPAVVDGAVVAEVRDAIADAIPVAGVVRAVDALPGRGAEVAVVLSLEPGLDRAGLDDAVRNVHEALAASAVIADRVDSLELRLATA</sequence>
<comment type="caution">
    <text evidence="2">The sequence shown here is derived from an EMBL/GenBank/DDBJ whole genome shotgun (WGS) entry which is preliminary data.</text>
</comment>
<dbReference type="RefSeq" id="WP_062076225.1">
    <property type="nucleotide sequence ID" value="NZ_BBRC01000021.1"/>
</dbReference>
<name>A0A7Y9ZAC5_9MICO</name>
<dbReference type="AlphaFoldDB" id="A0A7Y9ZAC5"/>
<dbReference type="EMBL" id="JACBZO010000001">
    <property type="protein sequence ID" value="NYI41737.1"/>
    <property type="molecule type" value="Genomic_DNA"/>
</dbReference>
<dbReference type="InterPro" id="IPR009839">
    <property type="entry name" value="SseB_N"/>
</dbReference>
<evidence type="ECO:0000259" key="1">
    <source>
        <dbReference type="Pfam" id="PF07179"/>
    </source>
</evidence>
<gene>
    <name evidence="2" type="ORF">BKA03_001856</name>
</gene>
<dbReference type="OrthoDB" id="5188303at2"/>
<feature type="domain" description="SseB protein N-terminal" evidence="1">
    <location>
        <begin position="33"/>
        <end position="154"/>
    </location>
</feature>
<reference evidence="2 3" key="1">
    <citation type="submission" date="2020-07" db="EMBL/GenBank/DDBJ databases">
        <title>Sequencing the genomes of 1000 actinobacteria strains.</title>
        <authorList>
            <person name="Klenk H.-P."/>
        </authorList>
    </citation>
    <scope>NUCLEOTIDE SEQUENCE [LARGE SCALE GENOMIC DNA]</scope>
    <source>
        <strain evidence="2 3">DSM 19970</strain>
    </source>
</reference>
<dbReference type="Pfam" id="PF07179">
    <property type="entry name" value="SseB"/>
    <property type="match status" value="1"/>
</dbReference>
<protein>
    <recommendedName>
        <fullName evidence="1">SseB protein N-terminal domain-containing protein</fullName>
    </recommendedName>
</protein>
<dbReference type="Proteomes" id="UP000547973">
    <property type="component" value="Unassembled WGS sequence"/>
</dbReference>
<proteinExistence type="predicted"/>
<evidence type="ECO:0000313" key="2">
    <source>
        <dbReference type="EMBL" id="NYI41737.1"/>
    </source>
</evidence>
<organism evidence="2 3">
    <name type="scientific">Demequina lutea</name>
    <dbReference type="NCBI Taxonomy" id="431489"/>
    <lineage>
        <taxon>Bacteria</taxon>
        <taxon>Bacillati</taxon>
        <taxon>Actinomycetota</taxon>
        <taxon>Actinomycetes</taxon>
        <taxon>Micrococcales</taxon>
        <taxon>Demequinaceae</taxon>
        <taxon>Demequina</taxon>
    </lineage>
</organism>